<dbReference type="EMBL" id="BKCJ010109843">
    <property type="protein sequence ID" value="GEX46428.1"/>
    <property type="molecule type" value="Genomic_DNA"/>
</dbReference>
<keyword evidence="1" id="KW-0863">Zinc-finger</keyword>
<keyword evidence="1" id="KW-0479">Metal-binding</keyword>
<gene>
    <name evidence="4" type="ORF">Tci_318403</name>
</gene>
<dbReference type="GO" id="GO:0008270">
    <property type="term" value="F:zinc ion binding"/>
    <property type="evidence" value="ECO:0007669"/>
    <property type="project" value="UniProtKB-KW"/>
</dbReference>
<evidence type="ECO:0000256" key="2">
    <source>
        <dbReference type="SAM" id="MobiDB-lite"/>
    </source>
</evidence>
<dbReference type="InterPro" id="IPR000571">
    <property type="entry name" value="Znf_CCCH"/>
</dbReference>
<dbReference type="PROSITE" id="PS50103">
    <property type="entry name" value="ZF_C3H1"/>
    <property type="match status" value="1"/>
</dbReference>
<sequence length="188" mass="20746">MPPIKSWKPCFNFAKGTRRFGESCRYVHDSNAHLGTNNNESSRGRGNSDNNTNELLQKLLQQLASISCTVPTLHSSNNTHVAFNMGQPTSFGPTTGPMLAAPPGFSHPAHHSTTRPLTSCPSAANLIYVRQFVRDNNCTIEFDAIGFSVKDFLTRRVLLRCDSTGDLYPITAPSPIPHAFFVSQDTWH</sequence>
<evidence type="ECO:0000313" key="4">
    <source>
        <dbReference type="EMBL" id="GEX46428.1"/>
    </source>
</evidence>
<feature type="zinc finger region" description="C3H1-type" evidence="1">
    <location>
        <begin position="4"/>
        <end position="31"/>
    </location>
</feature>
<feature type="domain" description="C3H1-type" evidence="3">
    <location>
        <begin position="4"/>
        <end position="31"/>
    </location>
</feature>
<comment type="caution">
    <text evidence="4">The sequence shown here is derived from an EMBL/GenBank/DDBJ whole genome shotgun (WGS) entry which is preliminary data.</text>
</comment>
<proteinExistence type="predicted"/>
<protein>
    <submittedName>
        <fullName evidence="4">Ribonuclease H-like domain-containing protein</fullName>
    </submittedName>
</protein>
<keyword evidence="1" id="KW-0862">Zinc</keyword>
<name>A0A699H664_TANCI</name>
<reference evidence="4" key="1">
    <citation type="journal article" date="2019" name="Sci. Rep.">
        <title>Draft genome of Tanacetum cinerariifolium, the natural source of mosquito coil.</title>
        <authorList>
            <person name="Yamashiro T."/>
            <person name="Shiraishi A."/>
            <person name="Satake H."/>
            <person name="Nakayama K."/>
        </authorList>
    </citation>
    <scope>NUCLEOTIDE SEQUENCE</scope>
</reference>
<feature type="compositionally biased region" description="Low complexity" evidence="2">
    <location>
        <begin position="35"/>
        <end position="51"/>
    </location>
</feature>
<organism evidence="4">
    <name type="scientific">Tanacetum cinerariifolium</name>
    <name type="common">Dalmatian daisy</name>
    <name type="synonym">Chrysanthemum cinerariifolium</name>
    <dbReference type="NCBI Taxonomy" id="118510"/>
    <lineage>
        <taxon>Eukaryota</taxon>
        <taxon>Viridiplantae</taxon>
        <taxon>Streptophyta</taxon>
        <taxon>Embryophyta</taxon>
        <taxon>Tracheophyta</taxon>
        <taxon>Spermatophyta</taxon>
        <taxon>Magnoliopsida</taxon>
        <taxon>eudicotyledons</taxon>
        <taxon>Gunneridae</taxon>
        <taxon>Pentapetalae</taxon>
        <taxon>asterids</taxon>
        <taxon>campanulids</taxon>
        <taxon>Asterales</taxon>
        <taxon>Asteraceae</taxon>
        <taxon>Asteroideae</taxon>
        <taxon>Anthemideae</taxon>
        <taxon>Anthemidinae</taxon>
        <taxon>Tanacetum</taxon>
    </lineage>
</organism>
<evidence type="ECO:0000259" key="3">
    <source>
        <dbReference type="PROSITE" id="PS50103"/>
    </source>
</evidence>
<evidence type="ECO:0000256" key="1">
    <source>
        <dbReference type="PROSITE-ProRule" id="PRU00723"/>
    </source>
</evidence>
<accession>A0A699H664</accession>
<feature type="region of interest" description="Disordered" evidence="2">
    <location>
        <begin position="31"/>
        <end position="51"/>
    </location>
</feature>
<dbReference type="AlphaFoldDB" id="A0A699H664"/>